<name>D5CUL2_SIDLE</name>
<dbReference type="Proteomes" id="UP000001625">
    <property type="component" value="Chromosome"/>
</dbReference>
<protein>
    <submittedName>
        <fullName evidence="1">Uncharacterized protein</fullName>
    </submittedName>
</protein>
<organism evidence="1 2">
    <name type="scientific">Sideroxydans lithotrophicus (strain ES-1)</name>
    <dbReference type="NCBI Taxonomy" id="580332"/>
    <lineage>
        <taxon>Bacteria</taxon>
        <taxon>Pseudomonadati</taxon>
        <taxon>Pseudomonadota</taxon>
        <taxon>Betaproteobacteria</taxon>
        <taxon>Nitrosomonadales</taxon>
        <taxon>Gallionellaceae</taxon>
        <taxon>Sideroxydans</taxon>
    </lineage>
</organism>
<evidence type="ECO:0000313" key="2">
    <source>
        <dbReference type="Proteomes" id="UP000001625"/>
    </source>
</evidence>
<dbReference type="EMBL" id="CP001965">
    <property type="protein sequence ID" value="ADE12399.1"/>
    <property type="molecule type" value="Genomic_DNA"/>
</dbReference>
<sequence>MPTYKVFYTDRPVPAGTQPDLSFTLPMIFVTRDEAMNNAFKLIYSGATVWKIEGPDGFHLDQAEIERQYRMIRNA</sequence>
<dbReference type="AlphaFoldDB" id="D5CUL2"/>
<reference evidence="1 2" key="1">
    <citation type="submission" date="2010-03" db="EMBL/GenBank/DDBJ databases">
        <title>Complete sequence of Sideroxydans lithotrophicus ES-1.</title>
        <authorList>
            <consortium name="US DOE Joint Genome Institute"/>
            <person name="Lucas S."/>
            <person name="Copeland A."/>
            <person name="Lapidus A."/>
            <person name="Cheng J.-F."/>
            <person name="Bruce D."/>
            <person name="Goodwin L."/>
            <person name="Pitluck S."/>
            <person name="Munk A.C."/>
            <person name="Detter J.C."/>
            <person name="Han C."/>
            <person name="Tapia R."/>
            <person name="Larimer F."/>
            <person name="Land M."/>
            <person name="Hauser L."/>
            <person name="Kyrpides N."/>
            <person name="Ivanova N."/>
            <person name="Emerson D."/>
            <person name="Woyke T."/>
        </authorList>
    </citation>
    <scope>NUCLEOTIDE SEQUENCE [LARGE SCALE GENOMIC DNA]</scope>
    <source>
        <strain evidence="1 2">ES-1</strain>
    </source>
</reference>
<dbReference type="KEGG" id="slt:Slit_2171"/>
<dbReference type="RefSeq" id="WP_013030297.1">
    <property type="nucleotide sequence ID" value="NC_013959.1"/>
</dbReference>
<dbReference type="STRING" id="580332.Slit_2171"/>
<gene>
    <name evidence="1" type="ordered locus">Slit_2171</name>
</gene>
<keyword evidence="2" id="KW-1185">Reference proteome</keyword>
<accession>D5CUL2</accession>
<dbReference type="HOGENOM" id="CLU_2669060_0_0_4"/>
<proteinExistence type="predicted"/>
<evidence type="ECO:0000313" key="1">
    <source>
        <dbReference type="EMBL" id="ADE12399.1"/>
    </source>
</evidence>